<organism evidence="2 3">
    <name type="scientific">Periconia macrospinosa</name>
    <dbReference type="NCBI Taxonomy" id="97972"/>
    <lineage>
        <taxon>Eukaryota</taxon>
        <taxon>Fungi</taxon>
        <taxon>Dikarya</taxon>
        <taxon>Ascomycota</taxon>
        <taxon>Pezizomycotina</taxon>
        <taxon>Dothideomycetes</taxon>
        <taxon>Pleosporomycetidae</taxon>
        <taxon>Pleosporales</taxon>
        <taxon>Massarineae</taxon>
        <taxon>Periconiaceae</taxon>
        <taxon>Periconia</taxon>
    </lineage>
</organism>
<feature type="region of interest" description="Disordered" evidence="1">
    <location>
        <begin position="1"/>
        <end position="21"/>
    </location>
</feature>
<dbReference type="EMBL" id="KZ805300">
    <property type="protein sequence ID" value="PVI08608.1"/>
    <property type="molecule type" value="Genomic_DNA"/>
</dbReference>
<evidence type="ECO:0000313" key="3">
    <source>
        <dbReference type="Proteomes" id="UP000244855"/>
    </source>
</evidence>
<protein>
    <submittedName>
        <fullName evidence="2">Uncharacterized protein</fullName>
    </submittedName>
</protein>
<keyword evidence="3" id="KW-1185">Reference proteome</keyword>
<dbReference type="Proteomes" id="UP000244855">
    <property type="component" value="Unassembled WGS sequence"/>
</dbReference>
<evidence type="ECO:0000256" key="1">
    <source>
        <dbReference type="SAM" id="MobiDB-lite"/>
    </source>
</evidence>
<accession>A0A2V1EDB6</accession>
<reference evidence="2 3" key="1">
    <citation type="journal article" date="2018" name="Sci. Rep.">
        <title>Comparative genomics provides insights into the lifestyle and reveals functional heterogeneity of dark septate endophytic fungi.</title>
        <authorList>
            <person name="Knapp D.G."/>
            <person name="Nemeth J.B."/>
            <person name="Barry K."/>
            <person name="Hainaut M."/>
            <person name="Henrissat B."/>
            <person name="Johnson J."/>
            <person name="Kuo A."/>
            <person name="Lim J.H.P."/>
            <person name="Lipzen A."/>
            <person name="Nolan M."/>
            <person name="Ohm R.A."/>
            <person name="Tamas L."/>
            <person name="Grigoriev I.V."/>
            <person name="Spatafora J.W."/>
            <person name="Nagy L.G."/>
            <person name="Kovacs G.M."/>
        </authorList>
    </citation>
    <scope>NUCLEOTIDE SEQUENCE [LARGE SCALE GENOMIC DNA]</scope>
    <source>
        <strain evidence="2 3">DSE2036</strain>
    </source>
</reference>
<feature type="region of interest" description="Disordered" evidence="1">
    <location>
        <begin position="47"/>
        <end position="68"/>
    </location>
</feature>
<gene>
    <name evidence="2" type="ORF">DM02DRAFT_7245</name>
</gene>
<evidence type="ECO:0000313" key="2">
    <source>
        <dbReference type="EMBL" id="PVI08608.1"/>
    </source>
</evidence>
<dbReference type="AlphaFoldDB" id="A0A2V1EDB6"/>
<name>A0A2V1EDB6_9PLEO</name>
<proteinExistence type="predicted"/>
<sequence length="106" mass="12282">MTYVSLSPPRARARTHTHTKVDRHALRIARFPHRQDRPARVEAAMPNFSGIKPPEASPAPQGPHPLCAHHHRTRPLFFFSQLALLWQVQKKRNRVIGDNKKKMMPR</sequence>